<dbReference type="NCBIfam" id="NF002527">
    <property type="entry name" value="PRK01966.1-3"/>
    <property type="match status" value="1"/>
</dbReference>
<keyword evidence="15" id="KW-0464">Manganese</keyword>
<dbReference type="AlphaFoldDB" id="A0A521EJL4"/>
<feature type="active site" evidence="14">
    <location>
        <position position="15"/>
    </location>
</feature>
<keyword evidence="15" id="KW-0479">Metal-binding</keyword>
<dbReference type="InterPro" id="IPR011761">
    <property type="entry name" value="ATP-grasp"/>
</dbReference>
<dbReference type="GO" id="GO:0071555">
    <property type="term" value="P:cell wall organization"/>
    <property type="evidence" value="ECO:0007669"/>
    <property type="project" value="UniProtKB-KW"/>
</dbReference>
<evidence type="ECO:0000256" key="7">
    <source>
        <dbReference type="ARBA" id="ARBA00022741"/>
    </source>
</evidence>
<organism evidence="18 19">
    <name type="scientific">Solitalea koreensis</name>
    <dbReference type="NCBI Taxonomy" id="543615"/>
    <lineage>
        <taxon>Bacteria</taxon>
        <taxon>Pseudomonadati</taxon>
        <taxon>Bacteroidota</taxon>
        <taxon>Sphingobacteriia</taxon>
        <taxon>Sphingobacteriales</taxon>
        <taxon>Sphingobacteriaceae</taxon>
        <taxon>Solitalea</taxon>
    </lineage>
</organism>
<evidence type="ECO:0000313" key="19">
    <source>
        <dbReference type="Proteomes" id="UP000315971"/>
    </source>
</evidence>
<evidence type="ECO:0000256" key="5">
    <source>
        <dbReference type="ARBA" id="ARBA00022490"/>
    </source>
</evidence>
<comment type="subcellular location">
    <subcellularLocation>
        <location evidence="2 13">Cytoplasm</location>
    </subcellularLocation>
</comment>
<keyword evidence="9 13" id="KW-0133">Cell shape</keyword>
<dbReference type="OrthoDB" id="9813261at2"/>
<reference evidence="18 19" key="1">
    <citation type="submission" date="2017-05" db="EMBL/GenBank/DDBJ databases">
        <authorList>
            <person name="Varghese N."/>
            <person name="Submissions S."/>
        </authorList>
    </citation>
    <scope>NUCLEOTIDE SEQUENCE [LARGE SCALE GENOMIC DNA]</scope>
    <source>
        <strain evidence="18 19">DSM 21342</strain>
    </source>
</reference>
<keyword evidence="7 16" id="KW-0547">Nucleotide-binding</keyword>
<evidence type="ECO:0000256" key="14">
    <source>
        <dbReference type="PIRSR" id="PIRSR039102-1"/>
    </source>
</evidence>
<feature type="binding site" evidence="15">
    <location>
        <position position="292"/>
    </location>
    <ligand>
        <name>Mg(2+)</name>
        <dbReference type="ChEBI" id="CHEBI:18420"/>
        <label>2</label>
    </ligand>
</feature>
<dbReference type="Pfam" id="PF01820">
    <property type="entry name" value="Dala_Dala_lig_N"/>
    <property type="match status" value="1"/>
</dbReference>
<evidence type="ECO:0000313" key="18">
    <source>
        <dbReference type="EMBL" id="SMO84105.1"/>
    </source>
</evidence>
<dbReference type="GO" id="GO:0005524">
    <property type="term" value="F:ATP binding"/>
    <property type="evidence" value="ECO:0007669"/>
    <property type="project" value="UniProtKB-UniRule"/>
</dbReference>
<dbReference type="UniPathway" id="UPA00219"/>
<evidence type="ECO:0000256" key="13">
    <source>
        <dbReference type="HAMAP-Rule" id="MF_00047"/>
    </source>
</evidence>
<dbReference type="InterPro" id="IPR013815">
    <property type="entry name" value="ATP_grasp_subdomain_1"/>
</dbReference>
<dbReference type="PROSITE" id="PS00843">
    <property type="entry name" value="DALA_DALA_LIGASE_1"/>
    <property type="match status" value="1"/>
</dbReference>
<feature type="binding site" evidence="15">
    <location>
        <position position="290"/>
    </location>
    <ligand>
        <name>Mg(2+)</name>
        <dbReference type="ChEBI" id="CHEBI:18420"/>
        <label>1</label>
    </ligand>
</feature>
<dbReference type="InterPro" id="IPR011095">
    <property type="entry name" value="Dala_Dala_lig_C"/>
</dbReference>
<sequence length="327" mass="36442">MIKNIALLAGGYSGESVVSMQSAAQIEKSIPTEKYKVYKIIITRDSWAYTDSQGNKQEIDKNDFSISVNGSKVKFDCVFIAIHGAPGEDGLLQSYFELLQIPYTTCDSYTSALTFNKSYTNCVVASAGVNVAKSVQLFEDQSYTVDELLKTLKLPVFVKPNNGGSSIGTSKVKEVTELEAAIQKAFKEDKQVLVEEFIKGREFSCGVIKRGDEISVLPVTEIISSKEFFDFEAKYTPGMTREVTPADIDAETLKIVHQNLKRSYMRLNCRGVVRIDFFLEEGTNKFFFLEVNTVPGQTETSLIPQQVAAMGWDIKEFYSSVIEEACK</sequence>
<dbReference type="EMBL" id="FXSZ01000016">
    <property type="protein sequence ID" value="SMO84105.1"/>
    <property type="molecule type" value="Genomic_DNA"/>
</dbReference>
<dbReference type="EC" id="6.3.2.4" evidence="4 13"/>
<dbReference type="Gene3D" id="3.30.1490.20">
    <property type="entry name" value="ATP-grasp fold, A domain"/>
    <property type="match status" value="1"/>
</dbReference>
<evidence type="ECO:0000256" key="3">
    <source>
        <dbReference type="ARBA" id="ARBA00010871"/>
    </source>
</evidence>
<keyword evidence="15" id="KW-0460">Magnesium</keyword>
<evidence type="ECO:0000256" key="10">
    <source>
        <dbReference type="ARBA" id="ARBA00022984"/>
    </source>
</evidence>
<dbReference type="GO" id="GO:0008360">
    <property type="term" value="P:regulation of cell shape"/>
    <property type="evidence" value="ECO:0007669"/>
    <property type="project" value="UniProtKB-KW"/>
</dbReference>
<dbReference type="PROSITE" id="PS50975">
    <property type="entry name" value="ATP_GRASP"/>
    <property type="match status" value="1"/>
</dbReference>
<dbReference type="Gene3D" id="3.30.470.20">
    <property type="entry name" value="ATP-grasp fold, B domain"/>
    <property type="match status" value="1"/>
</dbReference>
<dbReference type="InterPro" id="IPR016185">
    <property type="entry name" value="PreATP-grasp_dom_sf"/>
</dbReference>
<comment type="function">
    <text evidence="13">Cell wall formation.</text>
</comment>
<evidence type="ECO:0000256" key="1">
    <source>
        <dbReference type="ARBA" id="ARBA00001936"/>
    </source>
</evidence>
<evidence type="ECO:0000259" key="17">
    <source>
        <dbReference type="PROSITE" id="PS50975"/>
    </source>
</evidence>
<feature type="binding site" evidence="15">
    <location>
        <position position="290"/>
    </location>
    <ligand>
        <name>Mg(2+)</name>
        <dbReference type="ChEBI" id="CHEBI:18420"/>
        <label>2</label>
    </ligand>
</feature>
<keyword evidence="19" id="KW-1185">Reference proteome</keyword>
<evidence type="ECO:0000256" key="15">
    <source>
        <dbReference type="PIRSR" id="PIRSR039102-3"/>
    </source>
</evidence>
<name>A0A521EJL4_9SPHI</name>
<dbReference type="NCBIfam" id="NF002528">
    <property type="entry name" value="PRK01966.1-4"/>
    <property type="match status" value="1"/>
</dbReference>
<evidence type="ECO:0000256" key="6">
    <source>
        <dbReference type="ARBA" id="ARBA00022598"/>
    </source>
</evidence>
<evidence type="ECO:0000256" key="11">
    <source>
        <dbReference type="ARBA" id="ARBA00023316"/>
    </source>
</evidence>
<dbReference type="GO" id="GO:0009252">
    <property type="term" value="P:peptidoglycan biosynthetic process"/>
    <property type="evidence" value="ECO:0007669"/>
    <property type="project" value="UniProtKB-UniRule"/>
</dbReference>
<gene>
    <name evidence="13" type="primary">ddl</name>
    <name evidence="18" type="ORF">SAMN06265350_1168</name>
</gene>
<protein>
    <recommendedName>
        <fullName evidence="4 13">D-alanine--D-alanine ligase</fullName>
        <ecNumber evidence="4 13">6.3.2.4</ecNumber>
    </recommendedName>
    <alternativeName>
        <fullName evidence="13">D-Ala-D-Ala ligase</fullName>
    </alternativeName>
    <alternativeName>
        <fullName evidence="13">D-alanylalanine synthetase</fullName>
    </alternativeName>
</protein>
<accession>A0A521EJL4</accession>
<dbReference type="InterPro" id="IPR000291">
    <property type="entry name" value="D-Ala_lig_Van_CS"/>
</dbReference>
<evidence type="ECO:0000256" key="4">
    <source>
        <dbReference type="ARBA" id="ARBA00012216"/>
    </source>
</evidence>
<dbReference type="PANTHER" id="PTHR23132:SF23">
    <property type="entry name" value="D-ALANINE--D-ALANINE LIGASE B"/>
    <property type="match status" value="1"/>
</dbReference>
<feature type="active site" evidence="14">
    <location>
        <position position="165"/>
    </location>
</feature>
<keyword evidence="11 13" id="KW-0961">Cell wall biogenesis/degradation</keyword>
<dbReference type="InterPro" id="IPR005905">
    <property type="entry name" value="D_ala_D_ala"/>
</dbReference>
<comment type="cofactor">
    <cofactor evidence="1">
        <name>Mn(2+)</name>
        <dbReference type="ChEBI" id="CHEBI:29035"/>
    </cofactor>
</comment>
<dbReference type="InterPro" id="IPR011127">
    <property type="entry name" value="Dala_Dala_lig_N"/>
</dbReference>
<keyword evidence="8 16" id="KW-0067">ATP-binding</keyword>
<dbReference type="SUPFAM" id="SSF52440">
    <property type="entry name" value="PreATP-grasp domain"/>
    <property type="match status" value="1"/>
</dbReference>
<dbReference type="Gene3D" id="3.40.50.20">
    <property type="match status" value="1"/>
</dbReference>
<dbReference type="HAMAP" id="MF_00047">
    <property type="entry name" value="Dala_Dala_lig"/>
    <property type="match status" value="1"/>
</dbReference>
<feature type="domain" description="ATP-grasp" evidence="17">
    <location>
        <begin position="121"/>
        <end position="323"/>
    </location>
</feature>
<proteinExistence type="inferred from homology"/>
<comment type="cofactor">
    <cofactor evidence="15">
        <name>Mg(2+)</name>
        <dbReference type="ChEBI" id="CHEBI:18420"/>
    </cofactor>
    <cofactor evidence="15">
        <name>Mn(2+)</name>
        <dbReference type="ChEBI" id="CHEBI:29035"/>
    </cofactor>
    <text evidence="15">Binds 2 magnesium or manganese ions per subunit.</text>
</comment>
<dbReference type="PROSITE" id="PS00844">
    <property type="entry name" value="DALA_DALA_LIGASE_2"/>
    <property type="match status" value="1"/>
</dbReference>
<dbReference type="SUPFAM" id="SSF56059">
    <property type="entry name" value="Glutathione synthetase ATP-binding domain-like"/>
    <property type="match status" value="1"/>
</dbReference>
<feature type="active site" evidence="14">
    <location>
        <position position="301"/>
    </location>
</feature>
<dbReference type="RefSeq" id="WP_142604761.1">
    <property type="nucleotide sequence ID" value="NZ_FXSZ01000016.1"/>
</dbReference>
<dbReference type="Pfam" id="PF07478">
    <property type="entry name" value="Dala_Dala_lig_C"/>
    <property type="match status" value="1"/>
</dbReference>
<evidence type="ECO:0000256" key="9">
    <source>
        <dbReference type="ARBA" id="ARBA00022960"/>
    </source>
</evidence>
<dbReference type="GO" id="GO:0005737">
    <property type="term" value="C:cytoplasm"/>
    <property type="evidence" value="ECO:0007669"/>
    <property type="project" value="UniProtKB-SubCell"/>
</dbReference>
<dbReference type="Proteomes" id="UP000315971">
    <property type="component" value="Unassembled WGS sequence"/>
</dbReference>
<evidence type="ECO:0000256" key="12">
    <source>
        <dbReference type="ARBA" id="ARBA00047614"/>
    </source>
</evidence>
<keyword evidence="6 13" id="KW-0436">Ligase</keyword>
<comment type="catalytic activity">
    <reaction evidence="12 13">
        <text>2 D-alanine + ATP = D-alanyl-D-alanine + ADP + phosphate + H(+)</text>
        <dbReference type="Rhea" id="RHEA:11224"/>
        <dbReference type="ChEBI" id="CHEBI:15378"/>
        <dbReference type="ChEBI" id="CHEBI:30616"/>
        <dbReference type="ChEBI" id="CHEBI:43474"/>
        <dbReference type="ChEBI" id="CHEBI:57416"/>
        <dbReference type="ChEBI" id="CHEBI:57822"/>
        <dbReference type="ChEBI" id="CHEBI:456216"/>
        <dbReference type="EC" id="6.3.2.4"/>
    </reaction>
</comment>
<dbReference type="GO" id="GO:0046872">
    <property type="term" value="F:metal ion binding"/>
    <property type="evidence" value="ECO:0007669"/>
    <property type="project" value="UniProtKB-KW"/>
</dbReference>
<dbReference type="NCBIfam" id="TIGR01205">
    <property type="entry name" value="D_ala_D_alaTIGR"/>
    <property type="match status" value="1"/>
</dbReference>
<dbReference type="NCBIfam" id="NF002378">
    <property type="entry name" value="PRK01372.1"/>
    <property type="match status" value="1"/>
</dbReference>
<comment type="similarity">
    <text evidence="3 13">Belongs to the D-alanine--D-alanine ligase family.</text>
</comment>
<dbReference type="GO" id="GO:0008716">
    <property type="term" value="F:D-alanine-D-alanine ligase activity"/>
    <property type="evidence" value="ECO:0007669"/>
    <property type="project" value="UniProtKB-UniRule"/>
</dbReference>
<dbReference type="PIRSF" id="PIRSF039102">
    <property type="entry name" value="Ddl/VanB"/>
    <property type="match status" value="1"/>
</dbReference>
<evidence type="ECO:0000256" key="8">
    <source>
        <dbReference type="ARBA" id="ARBA00022840"/>
    </source>
</evidence>
<keyword evidence="10 13" id="KW-0573">Peptidoglycan synthesis</keyword>
<evidence type="ECO:0000256" key="2">
    <source>
        <dbReference type="ARBA" id="ARBA00004496"/>
    </source>
</evidence>
<comment type="pathway">
    <text evidence="13">Cell wall biogenesis; peptidoglycan biosynthesis.</text>
</comment>
<feature type="binding site" evidence="15">
    <location>
        <position position="276"/>
    </location>
    <ligand>
        <name>Mg(2+)</name>
        <dbReference type="ChEBI" id="CHEBI:18420"/>
        <label>1</label>
    </ligand>
</feature>
<keyword evidence="5 13" id="KW-0963">Cytoplasm</keyword>
<dbReference type="PANTHER" id="PTHR23132">
    <property type="entry name" value="D-ALANINE--D-ALANINE LIGASE"/>
    <property type="match status" value="1"/>
</dbReference>
<evidence type="ECO:0000256" key="16">
    <source>
        <dbReference type="PROSITE-ProRule" id="PRU00409"/>
    </source>
</evidence>